<accession>A0A3N4LPW4</accession>
<gene>
    <name evidence="1" type="ORF">L211DRAFT_131989</name>
</gene>
<sequence>MEKQPYRTLLVALDRDSTLACQQMAVSAHRTAQWRERRCRYNYLQEAYWRPKNVTPQLPQMLVIQVQYDTIPLGGGWDSIFTWVPPNMRTYRLLGSPKLANVSNARKLKITEHEEDSAISQFANNDPVPTTFFLDFDHFNLASFLPLLSPSFGRLELTKSISAAVAL</sequence>
<protein>
    <submittedName>
        <fullName evidence="1">Uncharacterized protein</fullName>
    </submittedName>
</protein>
<reference evidence="1 2" key="1">
    <citation type="journal article" date="2018" name="Nat. Ecol. Evol.">
        <title>Pezizomycetes genomes reveal the molecular basis of ectomycorrhizal truffle lifestyle.</title>
        <authorList>
            <person name="Murat C."/>
            <person name="Payen T."/>
            <person name="Noel B."/>
            <person name="Kuo A."/>
            <person name="Morin E."/>
            <person name="Chen J."/>
            <person name="Kohler A."/>
            <person name="Krizsan K."/>
            <person name="Balestrini R."/>
            <person name="Da Silva C."/>
            <person name="Montanini B."/>
            <person name="Hainaut M."/>
            <person name="Levati E."/>
            <person name="Barry K.W."/>
            <person name="Belfiori B."/>
            <person name="Cichocki N."/>
            <person name="Clum A."/>
            <person name="Dockter R.B."/>
            <person name="Fauchery L."/>
            <person name="Guy J."/>
            <person name="Iotti M."/>
            <person name="Le Tacon F."/>
            <person name="Lindquist E.A."/>
            <person name="Lipzen A."/>
            <person name="Malagnac F."/>
            <person name="Mello A."/>
            <person name="Molinier V."/>
            <person name="Miyauchi S."/>
            <person name="Poulain J."/>
            <person name="Riccioni C."/>
            <person name="Rubini A."/>
            <person name="Sitrit Y."/>
            <person name="Splivallo R."/>
            <person name="Traeger S."/>
            <person name="Wang M."/>
            <person name="Zifcakova L."/>
            <person name="Wipf D."/>
            <person name="Zambonelli A."/>
            <person name="Paolocci F."/>
            <person name="Nowrousian M."/>
            <person name="Ottonello S."/>
            <person name="Baldrian P."/>
            <person name="Spatafora J.W."/>
            <person name="Henrissat B."/>
            <person name="Nagy L.G."/>
            <person name="Aury J.M."/>
            <person name="Wincker P."/>
            <person name="Grigoriev I.V."/>
            <person name="Bonfante P."/>
            <person name="Martin F.M."/>
        </authorList>
    </citation>
    <scope>NUCLEOTIDE SEQUENCE [LARGE SCALE GENOMIC DNA]</scope>
    <source>
        <strain evidence="1 2">ATCC MYA-4762</strain>
    </source>
</reference>
<dbReference type="AlphaFoldDB" id="A0A3N4LPW4"/>
<dbReference type="InParanoid" id="A0A3N4LPW4"/>
<dbReference type="Proteomes" id="UP000267821">
    <property type="component" value="Unassembled WGS sequence"/>
</dbReference>
<evidence type="ECO:0000313" key="1">
    <source>
        <dbReference type="EMBL" id="RPB24967.1"/>
    </source>
</evidence>
<organism evidence="1 2">
    <name type="scientific">Terfezia boudieri ATCC MYA-4762</name>
    <dbReference type="NCBI Taxonomy" id="1051890"/>
    <lineage>
        <taxon>Eukaryota</taxon>
        <taxon>Fungi</taxon>
        <taxon>Dikarya</taxon>
        <taxon>Ascomycota</taxon>
        <taxon>Pezizomycotina</taxon>
        <taxon>Pezizomycetes</taxon>
        <taxon>Pezizales</taxon>
        <taxon>Pezizaceae</taxon>
        <taxon>Terfezia</taxon>
    </lineage>
</organism>
<proteinExistence type="predicted"/>
<evidence type="ECO:0000313" key="2">
    <source>
        <dbReference type="Proteomes" id="UP000267821"/>
    </source>
</evidence>
<keyword evidence="2" id="KW-1185">Reference proteome</keyword>
<name>A0A3N4LPW4_9PEZI</name>
<dbReference type="EMBL" id="ML121539">
    <property type="protein sequence ID" value="RPB24967.1"/>
    <property type="molecule type" value="Genomic_DNA"/>
</dbReference>